<gene>
    <name evidence="1" type="ORF">L1987_26636</name>
</gene>
<dbReference type="Proteomes" id="UP001056120">
    <property type="component" value="Linkage Group LG09"/>
</dbReference>
<comment type="caution">
    <text evidence="1">The sequence shown here is derived from an EMBL/GenBank/DDBJ whole genome shotgun (WGS) entry which is preliminary data.</text>
</comment>
<name>A0ACB9IBF3_9ASTR</name>
<evidence type="ECO:0000313" key="1">
    <source>
        <dbReference type="EMBL" id="KAI3804811.1"/>
    </source>
</evidence>
<keyword evidence="2" id="KW-1185">Reference proteome</keyword>
<reference evidence="1 2" key="2">
    <citation type="journal article" date="2022" name="Mol. Ecol. Resour.">
        <title>The genomes of chicory, endive, great burdock and yacon provide insights into Asteraceae paleo-polyploidization history and plant inulin production.</title>
        <authorList>
            <person name="Fan W."/>
            <person name="Wang S."/>
            <person name="Wang H."/>
            <person name="Wang A."/>
            <person name="Jiang F."/>
            <person name="Liu H."/>
            <person name="Zhao H."/>
            <person name="Xu D."/>
            <person name="Zhang Y."/>
        </authorList>
    </citation>
    <scope>NUCLEOTIDE SEQUENCE [LARGE SCALE GENOMIC DNA]</scope>
    <source>
        <strain evidence="2">cv. Yunnan</strain>
        <tissue evidence="1">Leaves</tissue>
    </source>
</reference>
<reference evidence="2" key="1">
    <citation type="journal article" date="2022" name="Mol. Ecol. Resour.">
        <title>The genomes of chicory, endive, great burdock and yacon provide insights into Asteraceae palaeo-polyploidization history and plant inulin production.</title>
        <authorList>
            <person name="Fan W."/>
            <person name="Wang S."/>
            <person name="Wang H."/>
            <person name="Wang A."/>
            <person name="Jiang F."/>
            <person name="Liu H."/>
            <person name="Zhao H."/>
            <person name="Xu D."/>
            <person name="Zhang Y."/>
        </authorList>
    </citation>
    <scope>NUCLEOTIDE SEQUENCE [LARGE SCALE GENOMIC DNA]</scope>
    <source>
        <strain evidence="2">cv. Yunnan</strain>
    </source>
</reference>
<accession>A0ACB9IBF3</accession>
<organism evidence="1 2">
    <name type="scientific">Smallanthus sonchifolius</name>
    <dbReference type="NCBI Taxonomy" id="185202"/>
    <lineage>
        <taxon>Eukaryota</taxon>
        <taxon>Viridiplantae</taxon>
        <taxon>Streptophyta</taxon>
        <taxon>Embryophyta</taxon>
        <taxon>Tracheophyta</taxon>
        <taxon>Spermatophyta</taxon>
        <taxon>Magnoliopsida</taxon>
        <taxon>eudicotyledons</taxon>
        <taxon>Gunneridae</taxon>
        <taxon>Pentapetalae</taxon>
        <taxon>asterids</taxon>
        <taxon>campanulids</taxon>
        <taxon>Asterales</taxon>
        <taxon>Asteraceae</taxon>
        <taxon>Asteroideae</taxon>
        <taxon>Heliantheae alliance</taxon>
        <taxon>Millerieae</taxon>
        <taxon>Smallanthus</taxon>
    </lineage>
</organism>
<sequence>MIHRSCASSIRTLINRHIRPTAAATTIQTETPVNIYNWHYLLPNSFVTQPVNTGYGFGLDVAGYSVVRGRGKFEAAKSNIETERINEDDDEDAEYSVSDDDNDDYDSHDDDDHMGTDDD</sequence>
<protein>
    <submittedName>
        <fullName evidence="1">Uncharacterized protein</fullName>
    </submittedName>
</protein>
<evidence type="ECO:0000313" key="2">
    <source>
        <dbReference type="Proteomes" id="UP001056120"/>
    </source>
</evidence>
<dbReference type="EMBL" id="CM042026">
    <property type="protein sequence ID" value="KAI3804811.1"/>
    <property type="molecule type" value="Genomic_DNA"/>
</dbReference>
<proteinExistence type="predicted"/>